<dbReference type="GO" id="GO:0009306">
    <property type="term" value="P:protein secretion"/>
    <property type="evidence" value="ECO:0007669"/>
    <property type="project" value="UniProtKB-UniRule"/>
</dbReference>
<dbReference type="Pfam" id="PF03840">
    <property type="entry name" value="SecG"/>
    <property type="match status" value="1"/>
</dbReference>
<evidence type="ECO:0000313" key="12">
    <source>
        <dbReference type="EMBL" id="TWT37572.1"/>
    </source>
</evidence>
<dbReference type="PRINTS" id="PR01651">
    <property type="entry name" value="SECGEXPORT"/>
</dbReference>
<evidence type="ECO:0000256" key="5">
    <source>
        <dbReference type="ARBA" id="ARBA00022692"/>
    </source>
</evidence>
<evidence type="ECO:0000256" key="2">
    <source>
        <dbReference type="ARBA" id="ARBA00008445"/>
    </source>
</evidence>
<gene>
    <name evidence="12" type="ORF">KOR34_25250</name>
</gene>
<evidence type="ECO:0000256" key="1">
    <source>
        <dbReference type="ARBA" id="ARBA00004651"/>
    </source>
</evidence>
<protein>
    <recommendedName>
        <fullName evidence="10">Protein-export membrane protein SecG</fullName>
    </recommendedName>
</protein>
<evidence type="ECO:0000256" key="6">
    <source>
        <dbReference type="ARBA" id="ARBA00022927"/>
    </source>
</evidence>
<reference evidence="12 13" key="1">
    <citation type="submission" date="2019-02" db="EMBL/GenBank/DDBJ databases">
        <title>Deep-cultivation of Planctomycetes and their phenomic and genomic characterization uncovers novel biology.</title>
        <authorList>
            <person name="Wiegand S."/>
            <person name="Jogler M."/>
            <person name="Boedeker C."/>
            <person name="Pinto D."/>
            <person name="Vollmers J."/>
            <person name="Rivas-Marin E."/>
            <person name="Kohn T."/>
            <person name="Peeters S.H."/>
            <person name="Heuer A."/>
            <person name="Rast P."/>
            <person name="Oberbeckmann S."/>
            <person name="Bunk B."/>
            <person name="Jeske O."/>
            <person name="Meyerdierks A."/>
            <person name="Storesund J.E."/>
            <person name="Kallscheuer N."/>
            <person name="Luecker S."/>
            <person name="Lage O.M."/>
            <person name="Pohl T."/>
            <person name="Merkel B.J."/>
            <person name="Hornburger P."/>
            <person name="Mueller R.-W."/>
            <person name="Bruemmer F."/>
            <person name="Labrenz M."/>
            <person name="Spormann A.M."/>
            <person name="Op Den Camp H."/>
            <person name="Overmann J."/>
            <person name="Amann R."/>
            <person name="Jetten M.S.M."/>
            <person name="Mascher T."/>
            <person name="Medema M.H."/>
            <person name="Devos D.P."/>
            <person name="Kaster A.-K."/>
            <person name="Ovreas L."/>
            <person name="Rohde M."/>
            <person name="Galperin M.Y."/>
            <person name="Jogler C."/>
        </authorList>
    </citation>
    <scope>NUCLEOTIDE SEQUENCE [LARGE SCALE GENOMIC DNA]</scope>
    <source>
        <strain evidence="12 13">KOR34</strain>
    </source>
</reference>
<evidence type="ECO:0000256" key="8">
    <source>
        <dbReference type="ARBA" id="ARBA00023010"/>
    </source>
</evidence>
<keyword evidence="7 10" id="KW-1133">Transmembrane helix</keyword>
<comment type="caution">
    <text evidence="12">The sequence shown here is derived from an EMBL/GenBank/DDBJ whole genome shotgun (WGS) entry which is preliminary data.</text>
</comment>
<keyword evidence="3 10" id="KW-0813">Transport</keyword>
<keyword evidence="5 10" id="KW-0812">Transmembrane</keyword>
<keyword evidence="8 10" id="KW-0811">Translocation</keyword>
<keyword evidence="6 10" id="KW-0653">Protein transport</keyword>
<sequence>MENLFLIVLFLMAVFLILLVLVQRGRGGGLAGAFGGAGGSSAFGAKAGDTFTRITIWAASIWIVTCVGASYWASHRGDAFGKAKPSTVSSSIDLSEPGMTGSGEDTDAETAANEDETPGAGLPADSGDEGPAMEGPSDDAADAPAEDE</sequence>
<dbReference type="PANTHER" id="PTHR34182:SF1">
    <property type="entry name" value="PROTEIN-EXPORT MEMBRANE PROTEIN SECG"/>
    <property type="match status" value="1"/>
</dbReference>
<feature type="region of interest" description="Disordered" evidence="11">
    <location>
        <begin position="80"/>
        <end position="148"/>
    </location>
</feature>
<comment type="caution">
    <text evidence="10">Lacks conserved residue(s) required for the propagation of feature annotation.</text>
</comment>
<keyword evidence="13" id="KW-1185">Reference proteome</keyword>
<dbReference type="InterPro" id="IPR004692">
    <property type="entry name" value="SecG"/>
</dbReference>
<comment type="similarity">
    <text evidence="2 10">Belongs to the SecG family.</text>
</comment>
<dbReference type="EMBL" id="SIHJ01000001">
    <property type="protein sequence ID" value="TWT37572.1"/>
    <property type="molecule type" value="Genomic_DNA"/>
</dbReference>
<proteinExistence type="inferred from homology"/>
<organism evidence="12 13">
    <name type="scientific">Posidoniimonas corsicana</name>
    <dbReference type="NCBI Taxonomy" id="1938618"/>
    <lineage>
        <taxon>Bacteria</taxon>
        <taxon>Pseudomonadati</taxon>
        <taxon>Planctomycetota</taxon>
        <taxon>Planctomycetia</taxon>
        <taxon>Pirellulales</taxon>
        <taxon>Lacipirellulaceae</taxon>
        <taxon>Posidoniimonas</taxon>
    </lineage>
</organism>
<evidence type="ECO:0000256" key="3">
    <source>
        <dbReference type="ARBA" id="ARBA00022448"/>
    </source>
</evidence>
<keyword evidence="9 10" id="KW-0472">Membrane</keyword>
<dbReference type="OrthoDB" id="292352at2"/>
<accession>A0A5C5VIQ3</accession>
<evidence type="ECO:0000256" key="4">
    <source>
        <dbReference type="ARBA" id="ARBA00022475"/>
    </source>
</evidence>
<dbReference type="GO" id="GO:0005886">
    <property type="term" value="C:plasma membrane"/>
    <property type="evidence" value="ECO:0007669"/>
    <property type="project" value="UniProtKB-SubCell"/>
</dbReference>
<feature type="compositionally biased region" description="Acidic residues" evidence="11">
    <location>
        <begin position="136"/>
        <end position="148"/>
    </location>
</feature>
<dbReference type="AlphaFoldDB" id="A0A5C5VIQ3"/>
<comment type="subcellular location">
    <subcellularLocation>
        <location evidence="1 10">Cell membrane</location>
        <topology evidence="1 10">Multi-pass membrane protein</topology>
    </subcellularLocation>
</comment>
<dbReference type="PANTHER" id="PTHR34182">
    <property type="entry name" value="PROTEIN-EXPORT MEMBRANE PROTEIN SECG"/>
    <property type="match status" value="1"/>
</dbReference>
<keyword evidence="4 10" id="KW-1003">Cell membrane</keyword>
<name>A0A5C5VIQ3_9BACT</name>
<dbReference type="NCBIfam" id="TIGR00810">
    <property type="entry name" value="secG"/>
    <property type="match status" value="1"/>
</dbReference>
<comment type="function">
    <text evidence="10">Involved in protein export. Participates in an early event of protein translocation.</text>
</comment>
<feature type="compositionally biased region" description="Acidic residues" evidence="11">
    <location>
        <begin position="104"/>
        <end position="117"/>
    </location>
</feature>
<feature type="transmembrane region" description="Helical" evidence="10">
    <location>
        <begin position="51"/>
        <end position="74"/>
    </location>
</feature>
<evidence type="ECO:0000256" key="7">
    <source>
        <dbReference type="ARBA" id="ARBA00022989"/>
    </source>
</evidence>
<evidence type="ECO:0000256" key="10">
    <source>
        <dbReference type="RuleBase" id="RU365087"/>
    </source>
</evidence>
<evidence type="ECO:0000256" key="9">
    <source>
        <dbReference type="ARBA" id="ARBA00023136"/>
    </source>
</evidence>
<dbReference type="GO" id="GO:0065002">
    <property type="term" value="P:intracellular protein transmembrane transport"/>
    <property type="evidence" value="ECO:0007669"/>
    <property type="project" value="TreeGrafter"/>
</dbReference>
<dbReference type="RefSeq" id="WP_146564901.1">
    <property type="nucleotide sequence ID" value="NZ_SIHJ01000001.1"/>
</dbReference>
<dbReference type="GO" id="GO:0043952">
    <property type="term" value="P:protein transport by the Sec complex"/>
    <property type="evidence" value="ECO:0007669"/>
    <property type="project" value="TreeGrafter"/>
</dbReference>
<dbReference type="GO" id="GO:0015450">
    <property type="term" value="F:protein-transporting ATPase activity"/>
    <property type="evidence" value="ECO:0007669"/>
    <property type="project" value="UniProtKB-UniRule"/>
</dbReference>
<dbReference type="Proteomes" id="UP000316714">
    <property type="component" value="Unassembled WGS sequence"/>
</dbReference>
<evidence type="ECO:0000256" key="11">
    <source>
        <dbReference type="SAM" id="MobiDB-lite"/>
    </source>
</evidence>
<evidence type="ECO:0000313" key="13">
    <source>
        <dbReference type="Proteomes" id="UP000316714"/>
    </source>
</evidence>